<feature type="domain" description="K-box" evidence="7">
    <location>
        <begin position="86"/>
        <end position="181"/>
    </location>
</feature>
<dbReference type="AlphaFoldDB" id="A0A8J5BU74"/>
<keyword evidence="5" id="KW-0539">Nucleus</keyword>
<dbReference type="Pfam" id="PF01486">
    <property type="entry name" value="K-box"/>
    <property type="match status" value="1"/>
</dbReference>
<evidence type="ECO:0000256" key="5">
    <source>
        <dbReference type="ARBA" id="ARBA00023242"/>
    </source>
</evidence>
<protein>
    <submittedName>
        <fullName evidence="8">Uncharacterized protein</fullName>
    </submittedName>
</protein>
<dbReference type="GO" id="GO:0045944">
    <property type="term" value="P:positive regulation of transcription by RNA polymerase II"/>
    <property type="evidence" value="ECO:0007669"/>
    <property type="project" value="InterPro"/>
</dbReference>
<dbReference type="InterPro" id="IPR050142">
    <property type="entry name" value="MADS-box/MEF2_TF"/>
</dbReference>
<comment type="caution">
    <text evidence="8">The sequence shown here is derived from an EMBL/GenBank/DDBJ whole genome shotgun (WGS) entry which is preliminary data.</text>
</comment>
<dbReference type="EMBL" id="JACMSC010000042">
    <property type="protein sequence ID" value="KAG6467493.1"/>
    <property type="molecule type" value="Genomic_DNA"/>
</dbReference>
<dbReference type="InterPro" id="IPR002487">
    <property type="entry name" value="TF_Kbox"/>
</dbReference>
<dbReference type="InterPro" id="IPR036879">
    <property type="entry name" value="TF_MADSbox_sf"/>
</dbReference>
<dbReference type="Gene3D" id="3.40.1810.10">
    <property type="entry name" value="Transcription factor, MADS-box"/>
    <property type="match status" value="1"/>
</dbReference>
<evidence type="ECO:0000259" key="7">
    <source>
        <dbReference type="PROSITE" id="PS51297"/>
    </source>
</evidence>
<dbReference type="PROSITE" id="PS50066">
    <property type="entry name" value="MADS_BOX_2"/>
    <property type="match status" value="1"/>
</dbReference>
<dbReference type="InterPro" id="IPR002100">
    <property type="entry name" value="TF_MADSbox"/>
</dbReference>
<evidence type="ECO:0000313" key="8">
    <source>
        <dbReference type="EMBL" id="KAG6467493.1"/>
    </source>
</evidence>
<dbReference type="Proteomes" id="UP000734854">
    <property type="component" value="Unassembled WGS sequence"/>
</dbReference>
<dbReference type="PRINTS" id="PR00404">
    <property type="entry name" value="MADSDOMAIN"/>
</dbReference>
<dbReference type="PROSITE" id="PS51297">
    <property type="entry name" value="K_BOX"/>
    <property type="match status" value="1"/>
</dbReference>
<dbReference type="FunFam" id="3.40.1810.10:FF:000003">
    <property type="entry name" value="MADS-box transcription factor MADS-MC"/>
    <property type="match status" value="1"/>
</dbReference>
<evidence type="ECO:0000256" key="3">
    <source>
        <dbReference type="ARBA" id="ARBA00023125"/>
    </source>
</evidence>
<evidence type="ECO:0000256" key="2">
    <source>
        <dbReference type="ARBA" id="ARBA00023015"/>
    </source>
</evidence>
<proteinExistence type="predicted"/>
<dbReference type="GO" id="GO:0005634">
    <property type="term" value="C:nucleus"/>
    <property type="evidence" value="ECO:0007669"/>
    <property type="project" value="UniProtKB-SubCell"/>
</dbReference>
<evidence type="ECO:0000259" key="6">
    <source>
        <dbReference type="PROSITE" id="PS50066"/>
    </source>
</evidence>
<dbReference type="PANTHER" id="PTHR48019">
    <property type="entry name" value="SERUM RESPONSE FACTOR HOMOLOG"/>
    <property type="match status" value="1"/>
</dbReference>
<dbReference type="GO" id="GO:0046983">
    <property type="term" value="F:protein dimerization activity"/>
    <property type="evidence" value="ECO:0007669"/>
    <property type="project" value="InterPro"/>
</dbReference>
<keyword evidence="9" id="KW-1185">Reference proteome</keyword>
<keyword evidence="3" id="KW-0238">DNA-binding</keyword>
<dbReference type="GO" id="GO:0003700">
    <property type="term" value="F:DNA-binding transcription factor activity"/>
    <property type="evidence" value="ECO:0007669"/>
    <property type="project" value="InterPro"/>
</dbReference>
<reference evidence="8 9" key="1">
    <citation type="submission" date="2020-08" db="EMBL/GenBank/DDBJ databases">
        <title>Plant Genome Project.</title>
        <authorList>
            <person name="Zhang R.-G."/>
        </authorList>
    </citation>
    <scope>NUCLEOTIDE SEQUENCE [LARGE SCALE GENOMIC DNA]</scope>
    <source>
        <tissue evidence="8">Rhizome</tissue>
    </source>
</reference>
<gene>
    <name evidence="8" type="ORF">ZIOFF_074684</name>
</gene>
<dbReference type="SUPFAM" id="SSF55455">
    <property type="entry name" value="SRF-like"/>
    <property type="match status" value="1"/>
</dbReference>
<evidence type="ECO:0000256" key="4">
    <source>
        <dbReference type="ARBA" id="ARBA00023163"/>
    </source>
</evidence>
<dbReference type="CDD" id="cd00265">
    <property type="entry name" value="MADS_MEF2_like"/>
    <property type="match status" value="1"/>
</dbReference>
<dbReference type="SMART" id="SM00432">
    <property type="entry name" value="MADS"/>
    <property type="match status" value="1"/>
</dbReference>
<feature type="domain" description="MADS-box" evidence="6">
    <location>
        <begin position="1"/>
        <end position="61"/>
    </location>
</feature>
<dbReference type="GO" id="GO:0000977">
    <property type="term" value="F:RNA polymerase II transcription regulatory region sequence-specific DNA binding"/>
    <property type="evidence" value="ECO:0007669"/>
    <property type="project" value="InterPro"/>
</dbReference>
<organism evidence="8 9">
    <name type="scientific">Zingiber officinale</name>
    <name type="common">Ginger</name>
    <name type="synonym">Amomum zingiber</name>
    <dbReference type="NCBI Taxonomy" id="94328"/>
    <lineage>
        <taxon>Eukaryota</taxon>
        <taxon>Viridiplantae</taxon>
        <taxon>Streptophyta</taxon>
        <taxon>Embryophyta</taxon>
        <taxon>Tracheophyta</taxon>
        <taxon>Spermatophyta</taxon>
        <taxon>Magnoliopsida</taxon>
        <taxon>Liliopsida</taxon>
        <taxon>Zingiberales</taxon>
        <taxon>Zingiberaceae</taxon>
        <taxon>Zingiber</taxon>
    </lineage>
</organism>
<keyword evidence="2" id="KW-0805">Transcription regulation</keyword>
<keyword evidence="4" id="KW-0804">Transcription</keyword>
<comment type="subcellular location">
    <subcellularLocation>
        <location evidence="1">Nucleus</location>
    </subcellularLocation>
</comment>
<evidence type="ECO:0000256" key="1">
    <source>
        <dbReference type="ARBA" id="ARBA00004123"/>
    </source>
</evidence>
<evidence type="ECO:0000313" key="9">
    <source>
        <dbReference type="Proteomes" id="UP000734854"/>
    </source>
</evidence>
<name>A0A8J5BU74_ZINOF</name>
<accession>A0A8J5BU74</accession>
<dbReference type="Pfam" id="PF00319">
    <property type="entry name" value="SRF-TF"/>
    <property type="match status" value="1"/>
</dbReference>
<dbReference type="InterPro" id="IPR033896">
    <property type="entry name" value="MEF2-like_N"/>
</dbReference>
<dbReference type="PROSITE" id="PS00350">
    <property type="entry name" value="MADS_BOX_1"/>
    <property type="match status" value="1"/>
</dbReference>
<sequence>MVRGKTEIRRIENSARRQVTFSKRRNGLLKKARELSVLCDAEVAVIVFSLSGKLFEFSSSSAERTIERYKQQTGNGNRAKGIEKDVQHRRTEAIDTANKIETLESHNRKLLGEGLDGCSHDELLSLEAQIVRSLQKIRGRKLNDKVRVLLEENVSLHQESHRHAEAQLQLRAGRDADPTNNVEVETELVIGMPGTREVK</sequence>